<dbReference type="EMBL" id="BAABFX010000020">
    <property type="protein sequence ID" value="GAA4392915.1"/>
    <property type="molecule type" value="Genomic_DNA"/>
</dbReference>
<protein>
    <recommendedName>
        <fullName evidence="3">Lytic transglycosylase domain-containing protein</fullName>
    </recommendedName>
</protein>
<evidence type="ECO:0008006" key="3">
    <source>
        <dbReference type="Google" id="ProtNLM"/>
    </source>
</evidence>
<sequence length="244" mass="26120">MARYTARHAPRHAAALPERSGLRRALAATATRPVLASGAVAAVLAGSALVVSVGEDQARAEAMTFAVDGLTEQTSTEQLAAEEEDAARVATARTDTNAARSAVAARDAERARLAAAKALAARQAKAKAAARAAERKRIVANAKKDPKAAARQLMPEYGFGAGQWSCLDRLWIGESGWKWNAENPSSGAYGIPQSLPARKMATMGDDYRTNPVTQIRWGLDYIKKAYGTPCNALSKWNSRSPHWY</sequence>
<reference evidence="2" key="1">
    <citation type="journal article" date="2019" name="Int. J. Syst. Evol. Microbiol.">
        <title>The Global Catalogue of Microorganisms (GCM) 10K type strain sequencing project: providing services to taxonomists for standard genome sequencing and annotation.</title>
        <authorList>
            <consortium name="The Broad Institute Genomics Platform"/>
            <consortium name="The Broad Institute Genome Sequencing Center for Infectious Disease"/>
            <person name="Wu L."/>
            <person name="Ma J."/>
        </authorList>
    </citation>
    <scope>NUCLEOTIDE SEQUENCE [LARGE SCALE GENOMIC DNA]</scope>
    <source>
        <strain evidence="2">JCM 17738</strain>
    </source>
</reference>
<proteinExistence type="predicted"/>
<dbReference type="InterPro" id="IPR023346">
    <property type="entry name" value="Lysozyme-like_dom_sf"/>
</dbReference>
<name>A0ABP8JM31_9MICO</name>
<dbReference type="Proteomes" id="UP001500390">
    <property type="component" value="Unassembled WGS sequence"/>
</dbReference>
<dbReference type="SUPFAM" id="SSF53955">
    <property type="entry name" value="Lysozyme-like"/>
    <property type="match status" value="1"/>
</dbReference>
<evidence type="ECO:0000313" key="2">
    <source>
        <dbReference type="Proteomes" id="UP001500390"/>
    </source>
</evidence>
<accession>A0ABP8JM31</accession>
<gene>
    <name evidence="1" type="ORF">GCM10023153_12500</name>
</gene>
<dbReference type="RefSeq" id="WP_159903384.1">
    <property type="nucleotide sequence ID" value="NZ_BAABFX010000020.1"/>
</dbReference>
<comment type="caution">
    <text evidence="1">The sequence shown here is derived from an EMBL/GenBank/DDBJ whole genome shotgun (WGS) entry which is preliminary data.</text>
</comment>
<organism evidence="1 2">
    <name type="scientific">Ornithinibacter aureus</name>
    <dbReference type="NCBI Taxonomy" id="622664"/>
    <lineage>
        <taxon>Bacteria</taxon>
        <taxon>Bacillati</taxon>
        <taxon>Actinomycetota</taxon>
        <taxon>Actinomycetes</taxon>
        <taxon>Micrococcales</taxon>
        <taxon>Intrasporangiaceae</taxon>
        <taxon>Ornithinibacter</taxon>
    </lineage>
</organism>
<keyword evidence="2" id="KW-1185">Reference proteome</keyword>
<evidence type="ECO:0000313" key="1">
    <source>
        <dbReference type="EMBL" id="GAA4392915.1"/>
    </source>
</evidence>